<dbReference type="CDD" id="cd17321">
    <property type="entry name" value="MFS_MMR_MDR_like"/>
    <property type="match status" value="1"/>
</dbReference>
<feature type="transmembrane region" description="Helical" evidence="7">
    <location>
        <begin position="267"/>
        <end position="291"/>
    </location>
</feature>
<keyword evidence="5 7" id="KW-1133">Transmembrane helix</keyword>
<feature type="transmembrane region" description="Helical" evidence="7">
    <location>
        <begin position="48"/>
        <end position="68"/>
    </location>
</feature>
<evidence type="ECO:0000256" key="1">
    <source>
        <dbReference type="ARBA" id="ARBA00004651"/>
    </source>
</evidence>
<feature type="transmembrane region" description="Helical" evidence="7">
    <location>
        <begin position="332"/>
        <end position="353"/>
    </location>
</feature>
<evidence type="ECO:0000256" key="6">
    <source>
        <dbReference type="ARBA" id="ARBA00023136"/>
    </source>
</evidence>
<dbReference type="Gene3D" id="1.20.1250.20">
    <property type="entry name" value="MFS general substrate transporter like domains"/>
    <property type="match status" value="1"/>
</dbReference>
<dbReference type="GO" id="GO:0005886">
    <property type="term" value="C:plasma membrane"/>
    <property type="evidence" value="ECO:0007669"/>
    <property type="project" value="UniProtKB-SubCell"/>
</dbReference>
<gene>
    <name evidence="9" type="ORF">IW245_003295</name>
</gene>
<dbReference type="InterPro" id="IPR020846">
    <property type="entry name" value="MFS_dom"/>
</dbReference>
<dbReference type="RefSeq" id="WP_197004004.1">
    <property type="nucleotide sequence ID" value="NZ_BONS01000022.1"/>
</dbReference>
<evidence type="ECO:0000259" key="8">
    <source>
        <dbReference type="PROSITE" id="PS50850"/>
    </source>
</evidence>
<protein>
    <submittedName>
        <fullName evidence="9">EmrB/QacA subfamily drug resistance transporter</fullName>
    </submittedName>
</protein>
<name>A0A8J7GTS7_9ACTN</name>
<organism evidence="9 10">
    <name type="scientific">Longispora fulva</name>
    <dbReference type="NCBI Taxonomy" id="619741"/>
    <lineage>
        <taxon>Bacteria</taxon>
        <taxon>Bacillati</taxon>
        <taxon>Actinomycetota</taxon>
        <taxon>Actinomycetes</taxon>
        <taxon>Micromonosporales</taxon>
        <taxon>Micromonosporaceae</taxon>
        <taxon>Longispora</taxon>
    </lineage>
</organism>
<dbReference type="InterPro" id="IPR036259">
    <property type="entry name" value="MFS_trans_sf"/>
</dbReference>
<evidence type="ECO:0000313" key="9">
    <source>
        <dbReference type="EMBL" id="MBG6137101.1"/>
    </source>
</evidence>
<feature type="domain" description="Major facilitator superfamily (MFS) profile" evidence="8">
    <location>
        <begin position="14"/>
        <end position="466"/>
    </location>
</feature>
<feature type="transmembrane region" description="Helical" evidence="7">
    <location>
        <begin position="80"/>
        <end position="99"/>
    </location>
</feature>
<dbReference type="PROSITE" id="PS50850">
    <property type="entry name" value="MFS"/>
    <property type="match status" value="1"/>
</dbReference>
<feature type="transmembrane region" description="Helical" evidence="7">
    <location>
        <begin position="140"/>
        <end position="161"/>
    </location>
</feature>
<dbReference type="Gene3D" id="1.20.1720.10">
    <property type="entry name" value="Multidrug resistance protein D"/>
    <property type="match status" value="1"/>
</dbReference>
<feature type="transmembrane region" description="Helical" evidence="7">
    <location>
        <begin position="12"/>
        <end position="36"/>
    </location>
</feature>
<dbReference type="PANTHER" id="PTHR42718">
    <property type="entry name" value="MAJOR FACILITATOR SUPERFAMILY MULTIDRUG TRANSPORTER MFSC"/>
    <property type="match status" value="1"/>
</dbReference>
<reference evidence="9" key="1">
    <citation type="submission" date="2020-11" db="EMBL/GenBank/DDBJ databases">
        <title>Sequencing the genomes of 1000 actinobacteria strains.</title>
        <authorList>
            <person name="Klenk H.-P."/>
        </authorList>
    </citation>
    <scope>NUCLEOTIDE SEQUENCE</scope>
    <source>
        <strain evidence="9">DSM 45356</strain>
    </source>
</reference>
<dbReference type="GO" id="GO:0022857">
    <property type="term" value="F:transmembrane transporter activity"/>
    <property type="evidence" value="ECO:0007669"/>
    <property type="project" value="InterPro"/>
</dbReference>
<dbReference type="SUPFAM" id="SSF103473">
    <property type="entry name" value="MFS general substrate transporter"/>
    <property type="match status" value="1"/>
</dbReference>
<evidence type="ECO:0000256" key="3">
    <source>
        <dbReference type="ARBA" id="ARBA00022475"/>
    </source>
</evidence>
<feature type="transmembrane region" description="Helical" evidence="7">
    <location>
        <begin position="167"/>
        <end position="189"/>
    </location>
</feature>
<feature type="transmembrane region" description="Helical" evidence="7">
    <location>
        <begin position="226"/>
        <end position="246"/>
    </location>
</feature>
<feature type="transmembrane region" description="Helical" evidence="7">
    <location>
        <begin position="105"/>
        <end position="128"/>
    </location>
</feature>
<feature type="transmembrane region" description="Helical" evidence="7">
    <location>
        <begin position="397"/>
        <end position="418"/>
    </location>
</feature>
<keyword evidence="2" id="KW-0813">Transport</keyword>
<keyword evidence="6 7" id="KW-0472">Membrane</keyword>
<dbReference type="Pfam" id="PF07690">
    <property type="entry name" value="MFS_1"/>
    <property type="match status" value="1"/>
</dbReference>
<evidence type="ECO:0000313" key="10">
    <source>
        <dbReference type="Proteomes" id="UP000622552"/>
    </source>
</evidence>
<accession>A0A8J7GTS7</accession>
<sequence>MSQIVPSHRARWLAVLVLCVGQLMIILDATIVNVALPAIQRDLGFTQSGLGWVVNAYLIPFGGLLLLAGRLGDLIGRRRMFVLGLAVFTAASLLCGLADSRELLIAARFVQGVGGAMTSAVILGMVVTMFSTPKETARAIGFYSFVGAAGASIGVLGGGVLTQTLTWHWIFLVNLPIGIGTLFAARLVARDRGTGLAAGADILGAALVTSGLMLAIYTIVGSAERSTPATAALGTLSAALLAGFVLRQARARTPLLPLRVLRSRQVSAGNVVQALMVAAMFGFQIPVALYVQQVLGYSSLMTGVSFLPITAAIGVVALGLSARLITRFGPRAVTLTGLPLIGVGFALLARLPVHGSFVTDLLPSMLLLGLGVGLALPAVATLAMSGARPEDSGIASGLVNTTQQVGGAFGLAVLLTLATSRTDGLLAAGESAPAALTGGYHLAFGIGVGVVAVATVLAALLLRPAVVPVGTERVAEPVLVG</sequence>
<evidence type="ECO:0000256" key="2">
    <source>
        <dbReference type="ARBA" id="ARBA00022448"/>
    </source>
</evidence>
<feature type="transmembrane region" description="Helical" evidence="7">
    <location>
        <begin position="196"/>
        <end position="220"/>
    </location>
</feature>
<dbReference type="PANTHER" id="PTHR42718:SF46">
    <property type="entry name" value="BLR6921 PROTEIN"/>
    <property type="match status" value="1"/>
</dbReference>
<keyword evidence="3" id="KW-1003">Cell membrane</keyword>
<dbReference type="InterPro" id="IPR011701">
    <property type="entry name" value="MFS"/>
</dbReference>
<evidence type="ECO:0000256" key="7">
    <source>
        <dbReference type="SAM" id="Phobius"/>
    </source>
</evidence>
<dbReference type="AlphaFoldDB" id="A0A8J7GTS7"/>
<feature type="transmembrane region" description="Helical" evidence="7">
    <location>
        <begin position="365"/>
        <end position="385"/>
    </location>
</feature>
<keyword evidence="4 7" id="KW-0812">Transmembrane</keyword>
<comment type="subcellular location">
    <subcellularLocation>
        <location evidence="1">Cell membrane</location>
        <topology evidence="1">Multi-pass membrane protein</topology>
    </subcellularLocation>
</comment>
<dbReference type="Proteomes" id="UP000622552">
    <property type="component" value="Unassembled WGS sequence"/>
</dbReference>
<comment type="caution">
    <text evidence="9">The sequence shown here is derived from an EMBL/GenBank/DDBJ whole genome shotgun (WGS) entry which is preliminary data.</text>
</comment>
<keyword evidence="10" id="KW-1185">Reference proteome</keyword>
<feature type="transmembrane region" description="Helical" evidence="7">
    <location>
        <begin position="297"/>
        <end position="320"/>
    </location>
</feature>
<evidence type="ECO:0000256" key="4">
    <source>
        <dbReference type="ARBA" id="ARBA00022692"/>
    </source>
</evidence>
<evidence type="ECO:0000256" key="5">
    <source>
        <dbReference type="ARBA" id="ARBA00022989"/>
    </source>
</evidence>
<feature type="transmembrane region" description="Helical" evidence="7">
    <location>
        <begin position="438"/>
        <end position="462"/>
    </location>
</feature>
<proteinExistence type="predicted"/>
<dbReference type="EMBL" id="JADOUF010000001">
    <property type="protein sequence ID" value="MBG6137101.1"/>
    <property type="molecule type" value="Genomic_DNA"/>
</dbReference>